<proteinExistence type="predicted"/>
<keyword evidence="6" id="KW-1185">Reference proteome</keyword>
<evidence type="ECO:0000313" key="6">
    <source>
        <dbReference type="Proteomes" id="UP000750711"/>
    </source>
</evidence>
<feature type="transmembrane region" description="Helical" evidence="2">
    <location>
        <begin position="12"/>
        <end position="31"/>
    </location>
</feature>
<feature type="transmembrane region" description="Helical" evidence="2">
    <location>
        <begin position="274"/>
        <end position="296"/>
    </location>
</feature>
<dbReference type="EMBL" id="JAGHQM010000073">
    <property type="protein sequence ID" value="KAH0565643.1"/>
    <property type="molecule type" value="Genomic_DNA"/>
</dbReference>
<feature type="compositionally biased region" description="Basic and acidic residues" evidence="1">
    <location>
        <begin position="100"/>
        <end position="109"/>
    </location>
</feature>
<feature type="transmembrane region" description="Helical" evidence="2">
    <location>
        <begin position="233"/>
        <end position="254"/>
    </location>
</feature>
<evidence type="ECO:0000256" key="2">
    <source>
        <dbReference type="SAM" id="Phobius"/>
    </source>
</evidence>
<reference evidence="5" key="1">
    <citation type="submission" date="2021-03" db="EMBL/GenBank/DDBJ databases">
        <title>Comparative genomics and phylogenomic investigation of the class Geoglossomycetes provide insights into ecological specialization and systematics.</title>
        <authorList>
            <person name="Melie T."/>
            <person name="Pirro S."/>
            <person name="Miller A.N."/>
            <person name="Quandt A."/>
        </authorList>
    </citation>
    <scope>NUCLEOTIDE SEQUENCE</scope>
    <source>
        <strain evidence="5">CAQ_001_2017</strain>
    </source>
</reference>
<feature type="transmembrane region" description="Helical" evidence="2">
    <location>
        <begin position="190"/>
        <end position="213"/>
    </location>
</feature>
<dbReference type="InterPro" id="IPR018825">
    <property type="entry name" value="DUF2427"/>
</dbReference>
<accession>A0A9P8LHY5</accession>
<gene>
    <name evidence="5" type="ORF">GP486_000952</name>
</gene>
<dbReference type="AlphaFoldDB" id="A0A9P8LHY5"/>
<organism evidence="5 6">
    <name type="scientific">Trichoglossum hirsutum</name>
    <dbReference type="NCBI Taxonomy" id="265104"/>
    <lineage>
        <taxon>Eukaryota</taxon>
        <taxon>Fungi</taxon>
        <taxon>Dikarya</taxon>
        <taxon>Ascomycota</taxon>
        <taxon>Pezizomycotina</taxon>
        <taxon>Geoglossomycetes</taxon>
        <taxon>Geoglossales</taxon>
        <taxon>Geoglossaceae</taxon>
        <taxon>Trichoglossum</taxon>
    </lineage>
</organism>
<evidence type="ECO:0000313" key="5">
    <source>
        <dbReference type="EMBL" id="KAH0565643.1"/>
    </source>
</evidence>
<feature type="compositionally biased region" description="Polar residues" evidence="1">
    <location>
        <begin position="110"/>
        <end position="119"/>
    </location>
</feature>
<evidence type="ECO:0000259" key="3">
    <source>
        <dbReference type="Pfam" id="PF10348"/>
    </source>
</evidence>
<feature type="transmembrane region" description="Helical" evidence="2">
    <location>
        <begin position="47"/>
        <end position="64"/>
    </location>
</feature>
<keyword evidence="2" id="KW-0812">Transmembrane</keyword>
<dbReference type="Pfam" id="PF10355">
    <property type="entry name" value="Ytp1"/>
    <property type="match status" value="1"/>
</dbReference>
<feature type="domain" description="Protein YTP1-like C-terminal" evidence="4">
    <location>
        <begin position="199"/>
        <end position="326"/>
    </location>
</feature>
<feature type="transmembrane region" description="Helical" evidence="2">
    <location>
        <begin position="308"/>
        <end position="329"/>
    </location>
</feature>
<dbReference type="Pfam" id="PF10348">
    <property type="entry name" value="DUF2427"/>
    <property type="match status" value="1"/>
</dbReference>
<comment type="caution">
    <text evidence="5">The sequence shown here is derived from an EMBL/GenBank/DDBJ whole genome shotgun (WGS) entry which is preliminary data.</text>
</comment>
<dbReference type="InterPro" id="IPR018827">
    <property type="entry name" value="YTP1_C"/>
</dbReference>
<dbReference type="Proteomes" id="UP000750711">
    <property type="component" value="Unassembled WGS sequence"/>
</dbReference>
<evidence type="ECO:0000256" key="1">
    <source>
        <dbReference type="SAM" id="MobiDB-lite"/>
    </source>
</evidence>
<feature type="region of interest" description="Disordered" evidence="1">
    <location>
        <begin position="100"/>
        <end position="138"/>
    </location>
</feature>
<name>A0A9P8LHY5_9PEZI</name>
<protein>
    <submittedName>
        <fullName evidence="5">Uncharacterized protein</fullName>
    </submittedName>
</protein>
<keyword evidence="2" id="KW-1133">Transmembrane helix</keyword>
<feature type="domain" description="DUF2427" evidence="3">
    <location>
        <begin position="1"/>
        <end position="66"/>
    </location>
</feature>
<evidence type="ECO:0000259" key="4">
    <source>
        <dbReference type="Pfam" id="PF10355"/>
    </source>
</evidence>
<dbReference type="PANTHER" id="PTHR31685">
    <property type="entry name" value="INTEGRAL MEMBRANE PROTEIN (AFU_ORTHOLOGUE AFUA_6G12730)-RELATED"/>
    <property type="match status" value="1"/>
</dbReference>
<feature type="compositionally biased region" description="Low complexity" evidence="1">
    <location>
        <begin position="120"/>
        <end position="129"/>
    </location>
</feature>
<sequence>MLSIAQSHIHTPMQTIFLLFNVLGVVLGAIYNAKTPEFYPNNSHHKLGWALTWVVVVYMLMGLLSKHSARNSGYERVSPEGVSFLPVSVEAMEAHLRVHGEEPGHHRNSSDSGQGTERASSSLRSHSLSPVDEYGDHRPPSYRQIFDEREDAAVDERRLFLRRSALDRLLQRFSSLPNGVLRLTWVAYAVVNRVILVLGFVAMCTGAVTYGGIMRGNGVFNGLAHFIKGGIFLWYGVLTLGRWMGCFADLGWAWNVKPSPMAGSRKARVPSAEFVESFVIFLYGSTNVFLEHLAAWGAAWAPQDLEHVSISIMFFGGGLVSFIIVLAHIRYSPG</sequence>
<dbReference type="PANTHER" id="PTHR31685:SF3">
    <property type="entry name" value="INTEGRAL MEMBRANE PROTEIN (AFU_ORTHOLOGUE AFUA_6G12730)"/>
    <property type="match status" value="1"/>
</dbReference>
<keyword evidence="2" id="KW-0472">Membrane</keyword>